<evidence type="ECO:0000256" key="1">
    <source>
        <dbReference type="SAM" id="MobiDB-lite"/>
    </source>
</evidence>
<organism evidence="2 3">
    <name type="scientific">Roridomyces roridus</name>
    <dbReference type="NCBI Taxonomy" id="1738132"/>
    <lineage>
        <taxon>Eukaryota</taxon>
        <taxon>Fungi</taxon>
        <taxon>Dikarya</taxon>
        <taxon>Basidiomycota</taxon>
        <taxon>Agaricomycotina</taxon>
        <taxon>Agaricomycetes</taxon>
        <taxon>Agaricomycetidae</taxon>
        <taxon>Agaricales</taxon>
        <taxon>Marasmiineae</taxon>
        <taxon>Mycenaceae</taxon>
        <taxon>Roridomyces</taxon>
    </lineage>
</organism>
<evidence type="ECO:0000313" key="2">
    <source>
        <dbReference type="EMBL" id="KAJ7621356.1"/>
    </source>
</evidence>
<feature type="region of interest" description="Disordered" evidence="1">
    <location>
        <begin position="28"/>
        <end position="51"/>
    </location>
</feature>
<comment type="caution">
    <text evidence="2">The sequence shown here is derived from an EMBL/GenBank/DDBJ whole genome shotgun (WGS) entry which is preliminary data.</text>
</comment>
<feature type="compositionally biased region" description="Polar residues" evidence="1">
    <location>
        <begin position="28"/>
        <end position="38"/>
    </location>
</feature>
<dbReference type="Proteomes" id="UP001221142">
    <property type="component" value="Unassembled WGS sequence"/>
</dbReference>
<reference evidence="2" key="1">
    <citation type="submission" date="2023-03" db="EMBL/GenBank/DDBJ databases">
        <title>Massive genome expansion in bonnet fungi (Mycena s.s.) driven by repeated elements and novel gene families across ecological guilds.</title>
        <authorList>
            <consortium name="Lawrence Berkeley National Laboratory"/>
            <person name="Harder C.B."/>
            <person name="Miyauchi S."/>
            <person name="Viragh M."/>
            <person name="Kuo A."/>
            <person name="Thoen E."/>
            <person name="Andreopoulos B."/>
            <person name="Lu D."/>
            <person name="Skrede I."/>
            <person name="Drula E."/>
            <person name="Henrissat B."/>
            <person name="Morin E."/>
            <person name="Kohler A."/>
            <person name="Barry K."/>
            <person name="LaButti K."/>
            <person name="Morin E."/>
            <person name="Salamov A."/>
            <person name="Lipzen A."/>
            <person name="Mereny Z."/>
            <person name="Hegedus B."/>
            <person name="Baldrian P."/>
            <person name="Stursova M."/>
            <person name="Weitz H."/>
            <person name="Taylor A."/>
            <person name="Grigoriev I.V."/>
            <person name="Nagy L.G."/>
            <person name="Martin F."/>
            <person name="Kauserud H."/>
        </authorList>
    </citation>
    <scope>NUCLEOTIDE SEQUENCE</scope>
    <source>
        <strain evidence="2">9284</strain>
    </source>
</reference>
<feature type="region of interest" description="Disordered" evidence="1">
    <location>
        <begin position="95"/>
        <end position="169"/>
    </location>
</feature>
<name>A0AAD7BHZ7_9AGAR</name>
<proteinExistence type="predicted"/>
<feature type="region of interest" description="Disordered" evidence="1">
    <location>
        <begin position="195"/>
        <end position="221"/>
    </location>
</feature>
<feature type="compositionally biased region" description="Polar residues" evidence="1">
    <location>
        <begin position="210"/>
        <end position="219"/>
    </location>
</feature>
<sequence>MQSSTSGTLRLPTAVSFNGGLEDDLSLSSNAVLSSPQPNADKREPTRTMDQQAQGFLDVLKADLSFGAAPLLEEEKELEVGEVVDHVDVDFIPLPALSSSASPQRADRGPQQAEESSDSDEDIRSSCNPTACTGSPVRAVDMALPKSELKTPRLDAQTTHTPPTPRGLEELQAYEGDSESDMIMSPSPIPGLASTSTSTYSMQVDPDSQIPGTRTSTFEGDSESELAKKKLNDIRKSIAGHIVKERAILQALNKFGGSVSVPEIESDVGDAEDQFIAKIRLELLKDDLESARLKRLAVEKAVRDVVEESRPPFVCAALMDAFVDISRFSTRALNLQ</sequence>
<dbReference type="AlphaFoldDB" id="A0AAD7BHZ7"/>
<protein>
    <submittedName>
        <fullName evidence="2">Uncharacterized protein</fullName>
    </submittedName>
</protein>
<accession>A0AAD7BHZ7</accession>
<dbReference type="EMBL" id="JARKIF010000016">
    <property type="protein sequence ID" value="KAJ7621356.1"/>
    <property type="molecule type" value="Genomic_DNA"/>
</dbReference>
<keyword evidence="3" id="KW-1185">Reference proteome</keyword>
<gene>
    <name evidence="2" type="ORF">FB45DRAFT_1062354</name>
</gene>
<evidence type="ECO:0000313" key="3">
    <source>
        <dbReference type="Proteomes" id="UP001221142"/>
    </source>
</evidence>